<dbReference type="InterPro" id="IPR008991">
    <property type="entry name" value="Translation_prot_SH3-like_sf"/>
</dbReference>
<evidence type="ECO:0000313" key="13">
    <source>
        <dbReference type="EMBL" id="MBJ7603551.1"/>
    </source>
</evidence>
<dbReference type="InterPro" id="IPR013852">
    <property type="entry name" value="Transl_elong_P/YeiP_CS"/>
</dbReference>
<protein>
    <recommendedName>
        <fullName evidence="8 9">Elongation factor P</fullName>
        <shortName evidence="8">EF-P</shortName>
    </recommendedName>
</protein>
<dbReference type="InterPro" id="IPR011768">
    <property type="entry name" value="Transl_elongation_fac_P"/>
</dbReference>
<dbReference type="HAMAP" id="MF_00141">
    <property type="entry name" value="EF_P"/>
    <property type="match status" value="1"/>
</dbReference>
<dbReference type="GO" id="GO:0043043">
    <property type="term" value="P:peptide biosynthetic process"/>
    <property type="evidence" value="ECO:0007669"/>
    <property type="project" value="InterPro"/>
</dbReference>
<dbReference type="CDD" id="cd04470">
    <property type="entry name" value="S1_EF-P_repeat_1"/>
    <property type="match status" value="1"/>
</dbReference>
<evidence type="ECO:0000256" key="3">
    <source>
        <dbReference type="ARBA" id="ARBA00009479"/>
    </source>
</evidence>
<feature type="domain" description="Translation elongation factor P/YeiP central" evidence="12">
    <location>
        <begin position="67"/>
        <end position="121"/>
    </location>
</feature>
<comment type="caution">
    <text evidence="13">The sequence shown here is derived from an EMBL/GenBank/DDBJ whole genome shotgun (WGS) entry which is preliminary data.</text>
</comment>
<dbReference type="SUPFAM" id="SSF50104">
    <property type="entry name" value="Translation proteins SH3-like domain"/>
    <property type="match status" value="1"/>
</dbReference>
<dbReference type="FunFam" id="2.30.30.30:FF:000003">
    <property type="entry name" value="Elongation factor P"/>
    <property type="match status" value="1"/>
</dbReference>
<evidence type="ECO:0000256" key="4">
    <source>
        <dbReference type="ARBA" id="ARBA00022490"/>
    </source>
</evidence>
<dbReference type="EMBL" id="JAEKNQ010000038">
    <property type="protein sequence ID" value="MBJ7603551.1"/>
    <property type="molecule type" value="Genomic_DNA"/>
</dbReference>
<evidence type="ECO:0000256" key="5">
    <source>
        <dbReference type="ARBA" id="ARBA00022768"/>
    </source>
</evidence>
<dbReference type="Pfam" id="PF09285">
    <property type="entry name" value="Elong-fact-P_C"/>
    <property type="match status" value="1"/>
</dbReference>
<dbReference type="Pfam" id="PF08207">
    <property type="entry name" value="EFP_N"/>
    <property type="match status" value="1"/>
</dbReference>
<evidence type="ECO:0000256" key="2">
    <source>
        <dbReference type="ARBA" id="ARBA00004815"/>
    </source>
</evidence>
<evidence type="ECO:0000256" key="10">
    <source>
        <dbReference type="RuleBase" id="RU004389"/>
    </source>
</evidence>
<dbReference type="SUPFAM" id="SSF50249">
    <property type="entry name" value="Nucleic acid-binding proteins"/>
    <property type="match status" value="2"/>
</dbReference>
<keyword evidence="6 8" id="KW-0648">Protein biosynthesis</keyword>
<dbReference type="CDD" id="cd05794">
    <property type="entry name" value="S1_EF-P_repeat_2"/>
    <property type="match status" value="1"/>
</dbReference>
<dbReference type="RefSeq" id="WP_338179763.1">
    <property type="nucleotide sequence ID" value="NZ_JAEKNQ010000038.1"/>
</dbReference>
<comment type="function">
    <text evidence="7 8">Involved in peptide bond synthesis. Stimulates efficient translation and peptide-bond synthesis on native or reconstituted 70S ribosomes in vitro. Probably functions indirectly by altering the affinity of the ribosome for aminoacyl-tRNA, thus increasing their reactivity as acceptors for peptidyl transferase.</text>
</comment>
<dbReference type="GO" id="GO:0005829">
    <property type="term" value="C:cytosol"/>
    <property type="evidence" value="ECO:0007669"/>
    <property type="project" value="UniProtKB-ARBA"/>
</dbReference>
<dbReference type="InterPro" id="IPR012340">
    <property type="entry name" value="NA-bd_OB-fold"/>
</dbReference>
<dbReference type="Gene3D" id="2.30.30.30">
    <property type="match status" value="1"/>
</dbReference>
<name>A0A934K881_9BACT</name>
<dbReference type="PIRSF" id="PIRSF005901">
    <property type="entry name" value="EF-P"/>
    <property type="match status" value="1"/>
</dbReference>
<comment type="pathway">
    <text evidence="2 8">Protein biosynthesis; polypeptide chain elongation.</text>
</comment>
<sequence>MIETNNFRNGTAFEMDGKLLTVVSVEHIKMARAGAVIKAKLKNIRDGSIYEQSFRSGDKYRTVRIEKLEATYLYGDGDNHHFMDAQNYEQLALAKDKLADVLPFLKEGNSVSLLRYEDEVIGVELPITLELIVAETEPGVRGDTVSGTSKPATLETGAQLSVPLFVNRGDRIRVDTRTGHYLERA</sequence>
<evidence type="ECO:0000256" key="8">
    <source>
        <dbReference type="HAMAP-Rule" id="MF_00141"/>
    </source>
</evidence>
<dbReference type="PROSITE" id="PS01275">
    <property type="entry name" value="EFP"/>
    <property type="match status" value="1"/>
</dbReference>
<dbReference type="FunFam" id="2.40.50.140:FF:000009">
    <property type="entry name" value="Elongation factor P"/>
    <property type="match status" value="1"/>
</dbReference>
<feature type="domain" description="Elongation factor P C-terminal" evidence="11">
    <location>
        <begin position="129"/>
        <end position="184"/>
    </location>
</feature>
<dbReference type="InterPro" id="IPR015365">
    <property type="entry name" value="Elong-fact-P_C"/>
</dbReference>
<dbReference type="InterPro" id="IPR001059">
    <property type="entry name" value="Transl_elong_P/YeiP_cen"/>
</dbReference>
<comment type="subcellular location">
    <subcellularLocation>
        <location evidence="1 8">Cytoplasm</location>
    </subcellularLocation>
</comment>
<dbReference type="InterPro" id="IPR020599">
    <property type="entry name" value="Transl_elong_fac_P/YeiP"/>
</dbReference>
<dbReference type="GO" id="GO:0003746">
    <property type="term" value="F:translation elongation factor activity"/>
    <property type="evidence" value="ECO:0007669"/>
    <property type="project" value="UniProtKB-UniRule"/>
</dbReference>
<evidence type="ECO:0000259" key="11">
    <source>
        <dbReference type="SMART" id="SM00841"/>
    </source>
</evidence>
<dbReference type="InterPro" id="IPR013185">
    <property type="entry name" value="Transl_elong_KOW-like"/>
</dbReference>
<reference evidence="13 14" key="1">
    <citation type="submission" date="2020-10" db="EMBL/GenBank/DDBJ databases">
        <title>Ca. Dormibacterota MAGs.</title>
        <authorList>
            <person name="Montgomery K."/>
        </authorList>
    </citation>
    <scope>NUCLEOTIDE SEQUENCE [LARGE SCALE GENOMIC DNA]</scope>
    <source>
        <strain evidence="13">SC8811_S16_3</strain>
    </source>
</reference>
<dbReference type="PANTHER" id="PTHR30053:SF12">
    <property type="entry name" value="ELONGATION FACTOR P (EF-P) FAMILY PROTEIN"/>
    <property type="match status" value="1"/>
</dbReference>
<evidence type="ECO:0000256" key="7">
    <source>
        <dbReference type="ARBA" id="ARBA00025469"/>
    </source>
</evidence>
<dbReference type="SMART" id="SM00841">
    <property type="entry name" value="Elong-fact-P_C"/>
    <property type="match status" value="1"/>
</dbReference>
<dbReference type="NCBIfam" id="NF001810">
    <property type="entry name" value="PRK00529.1"/>
    <property type="match status" value="1"/>
</dbReference>
<evidence type="ECO:0000259" key="12">
    <source>
        <dbReference type="SMART" id="SM01185"/>
    </source>
</evidence>
<dbReference type="SMART" id="SM01185">
    <property type="entry name" value="EFP"/>
    <property type="match status" value="1"/>
</dbReference>
<dbReference type="Gene3D" id="2.40.50.140">
    <property type="entry name" value="Nucleic acid-binding proteins"/>
    <property type="match status" value="2"/>
</dbReference>
<gene>
    <name evidence="8 13" type="primary">efp</name>
    <name evidence="13" type="ORF">JF888_10240</name>
</gene>
<dbReference type="FunFam" id="2.40.50.140:FF:000004">
    <property type="entry name" value="Elongation factor P"/>
    <property type="match status" value="1"/>
</dbReference>
<dbReference type="AlphaFoldDB" id="A0A934K881"/>
<organism evidence="13 14">
    <name type="scientific">Candidatus Dormiibacter inghamiae</name>
    <dbReference type="NCBI Taxonomy" id="3127013"/>
    <lineage>
        <taxon>Bacteria</taxon>
        <taxon>Bacillati</taxon>
        <taxon>Candidatus Dormiibacterota</taxon>
        <taxon>Candidatus Dormibacteria</taxon>
        <taxon>Candidatus Dormibacterales</taxon>
        <taxon>Candidatus Dormibacteraceae</taxon>
        <taxon>Candidatus Dormiibacter</taxon>
    </lineage>
</organism>
<dbReference type="PANTHER" id="PTHR30053">
    <property type="entry name" value="ELONGATION FACTOR P"/>
    <property type="match status" value="1"/>
</dbReference>
<evidence type="ECO:0000256" key="1">
    <source>
        <dbReference type="ARBA" id="ARBA00004496"/>
    </source>
</evidence>
<evidence type="ECO:0000256" key="6">
    <source>
        <dbReference type="ARBA" id="ARBA00022917"/>
    </source>
</evidence>
<dbReference type="InterPro" id="IPR014722">
    <property type="entry name" value="Rib_uL2_dom2"/>
</dbReference>
<keyword evidence="4 8" id="KW-0963">Cytoplasm</keyword>
<dbReference type="Pfam" id="PF01132">
    <property type="entry name" value="EFP"/>
    <property type="match status" value="1"/>
</dbReference>
<accession>A0A934K881</accession>
<keyword evidence="5 8" id="KW-0251">Elongation factor</keyword>
<evidence type="ECO:0000313" key="14">
    <source>
        <dbReference type="Proteomes" id="UP000620075"/>
    </source>
</evidence>
<evidence type="ECO:0000256" key="9">
    <source>
        <dbReference type="NCBIfam" id="TIGR00038"/>
    </source>
</evidence>
<proteinExistence type="inferred from homology"/>
<dbReference type="Proteomes" id="UP000620075">
    <property type="component" value="Unassembled WGS sequence"/>
</dbReference>
<comment type="similarity">
    <text evidence="3 8 10">Belongs to the elongation factor P family.</text>
</comment>
<dbReference type="NCBIfam" id="TIGR00038">
    <property type="entry name" value="efp"/>
    <property type="match status" value="1"/>
</dbReference>